<feature type="transmembrane region" description="Helical" evidence="8">
    <location>
        <begin position="268"/>
        <end position="288"/>
    </location>
</feature>
<feature type="transmembrane region" description="Helical" evidence="8">
    <location>
        <begin position="190"/>
        <end position="209"/>
    </location>
</feature>
<dbReference type="GO" id="GO:0015031">
    <property type="term" value="P:protein transport"/>
    <property type="evidence" value="ECO:0007669"/>
    <property type="project" value="UniProtKB-KW"/>
</dbReference>
<evidence type="ECO:0000256" key="5">
    <source>
        <dbReference type="ARBA" id="ARBA00022927"/>
    </source>
</evidence>
<dbReference type="AlphaFoldDB" id="A0A8S2JB66"/>
<dbReference type="EMBL" id="CAJNOK010007337">
    <property type="protein sequence ID" value="CAF1031708.1"/>
    <property type="molecule type" value="Genomic_DNA"/>
</dbReference>
<feature type="transmembrane region" description="Helical" evidence="8">
    <location>
        <begin position="103"/>
        <end position="129"/>
    </location>
</feature>
<evidence type="ECO:0000256" key="7">
    <source>
        <dbReference type="ARBA" id="ARBA00023136"/>
    </source>
</evidence>
<evidence type="ECO:0000256" key="2">
    <source>
        <dbReference type="ARBA" id="ARBA00022448"/>
    </source>
</evidence>
<evidence type="ECO:0000256" key="4">
    <source>
        <dbReference type="ARBA" id="ARBA00022856"/>
    </source>
</evidence>
<dbReference type="NCBIfam" id="TIGR00728">
    <property type="entry name" value="OPT_sfam"/>
    <property type="match status" value="1"/>
</dbReference>
<evidence type="ECO:0000256" key="6">
    <source>
        <dbReference type="ARBA" id="ARBA00022989"/>
    </source>
</evidence>
<evidence type="ECO:0000256" key="8">
    <source>
        <dbReference type="SAM" id="Phobius"/>
    </source>
</evidence>
<feature type="transmembrane region" description="Helical" evidence="8">
    <location>
        <begin position="300"/>
        <end position="328"/>
    </location>
</feature>
<dbReference type="Proteomes" id="UP000677228">
    <property type="component" value="Unassembled WGS sequence"/>
</dbReference>
<feature type="transmembrane region" description="Helical" evidence="8">
    <location>
        <begin position="72"/>
        <end position="91"/>
    </location>
</feature>
<feature type="transmembrane region" description="Helical" evidence="8">
    <location>
        <begin position="243"/>
        <end position="262"/>
    </location>
</feature>
<keyword evidence="5" id="KW-0653">Protein transport</keyword>
<organism evidence="10 11">
    <name type="scientific">Didymodactylos carnosus</name>
    <dbReference type="NCBI Taxonomy" id="1234261"/>
    <lineage>
        <taxon>Eukaryota</taxon>
        <taxon>Metazoa</taxon>
        <taxon>Spiralia</taxon>
        <taxon>Gnathifera</taxon>
        <taxon>Rotifera</taxon>
        <taxon>Eurotatoria</taxon>
        <taxon>Bdelloidea</taxon>
        <taxon>Philodinida</taxon>
        <taxon>Philodinidae</taxon>
        <taxon>Didymodactylos</taxon>
    </lineage>
</organism>
<dbReference type="GO" id="GO:0035673">
    <property type="term" value="F:oligopeptide transmembrane transporter activity"/>
    <property type="evidence" value="ECO:0007669"/>
    <property type="project" value="InterPro"/>
</dbReference>
<evidence type="ECO:0000256" key="1">
    <source>
        <dbReference type="ARBA" id="ARBA00004141"/>
    </source>
</evidence>
<protein>
    <submittedName>
        <fullName evidence="10">Uncharacterized protein</fullName>
    </submittedName>
</protein>
<dbReference type="Pfam" id="PF03169">
    <property type="entry name" value="OPT"/>
    <property type="match status" value="1"/>
</dbReference>
<keyword evidence="7 8" id="KW-0472">Membrane</keyword>
<dbReference type="EMBL" id="CAJOBA010007349">
    <property type="protein sequence ID" value="CAF3799944.1"/>
    <property type="molecule type" value="Genomic_DNA"/>
</dbReference>
<keyword evidence="4" id="KW-0571">Peptide transport</keyword>
<accession>A0A8S2JB66</accession>
<sequence>MIWPQNLPVIALLRTIHEKEQSTSIRWLNLSRMQFFLLATISQIIYYWFPAYIFPLLMTFNWMCMINPDNVIIAQLTAYYGLGMGTLVFEWNSITQVIGSPILVPYWALINFFVGFLFFAWFFIPIIYYSNLWNFINLPITGFPKIEQLGFTVFFTADGKVFLPNLLQYLTNSTYAKAIPPVLYDATTATASYLIFASLASLGVHTILYHGKEILDYFRTSLQKRENDIHCTLMSKYTEAPEWWYILLFVISFVLSALVCHFGEFMPWYYLFVAIPFTFVCLLPIGIVQATTTVNILPIFIARILGGVLFEGRFYPSGIMTFMVYAYQMQTRSLSLILNLKFAHFLKISPRTLFMTQLSITIMSVIIRYLITNYILIIIPGFCDISSIGTDWPCTSLDLQTVFFAMIG</sequence>
<dbReference type="InterPro" id="IPR004648">
    <property type="entry name" value="Oligpept_transpt"/>
</dbReference>
<feature type="transmembrane region" description="Helical" evidence="8">
    <location>
        <begin position="348"/>
        <end position="371"/>
    </location>
</feature>
<evidence type="ECO:0000313" key="10">
    <source>
        <dbReference type="EMBL" id="CAF3799944.1"/>
    </source>
</evidence>
<keyword evidence="6 8" id="KW-1133">Transmembrane helix</keyword>
<dbReference type="PANTHER" id="PTHR22601">
    <property type="entry name" value="ISP4 LIKE PROTEIN"/>
    <property type="match status" value="1"/>
</dbReference>
<gene>
    <name evidence="9" type="ORF">OVA965_LOCUS16022</name>
    <name evidence="10" type="ORF">TMI583_LOCUS16033</name>
</gene>
<comment type="caution">
    <text evidence="10">The sequence shown here is derived from an EMBL/GenBank/DDBJ whole genome shotgun (WGS) entry which is preliminary data.</text>
</comment>
<feature type="transmembrane region" description="Helical" evidence="8">
    <location>
        <begin position="35"/>
        <end position="60"/>
    </location>
</feature>
<name>A0A8S2JB66_9BILA</name>
<evidence type="ECO:0000256" key="3">
    <source>
        <dbReference type="ARBA" id="ARBA00022692"/>
    </source>
</evidence>
<dbReference type="InterPro" id="IPR004813">
    <property type="entry name" value="OPT"/>
</dbReference>
<proteinExistence type="predicted"/>
<evidence type="ECO:0000313" key="11">
    <source>
        <dbReference type="Proteomes" id="UP000682733"/>
    </source>
</evidence>
<evidence type="ECO:0000313" key="9">
    <source>
        <dbReference type="EMBL" id="CAF1031708.1"/>
    </source>
</evidence>
<dbReference type="Proteomes" id="UP000682733">
    <property type="component" value="Unassembled WGS sequence"/>
</dbReference>
<reference evidence="10" key="1">
    <citation type="submission" date="2021-02" db="EMBL/GenBank/DDBJ databases">
        <authorList>
            <person name="Nowell W R."/>
        </authorList>
    </citation>
    <scope>NUCLEOTIDE SEQUENCE</scope>
</reference>
<comment type="subcellular location">
    <subcellularLocation>
        <location evidence="1">Membrane</location>
        <topology evidence="1">Multi-pass membrane protein</topology>
    </subcellularLocation>
</comment>
<keyword evidence="2" id="KW-0813">Transport</keyword>
<keyword evidence="3 8" id="KW-0812">Transmembrane</keyword>
<dbReference type="GO" id="GO:0016020">
    <property type="term" value="C:membrane"/>
    <property type="evidence" value="ECO:0007669"/>
    <property type="project" value="UniProtKB-SubCell"/>
</dbReference>